<protein>
    <submittedName>
        <fullName evidence="1">Uncharacterized protein</fullName>
    </submittedName>
</protein>
<evidence type="ECO:0000313" key="1">
    <source>
        <dbReference type="EMBL" id="KDR16221.1"/>
    </source>
</evidence>
<sequence>MYYLSSQRATLIFGVAYSSSSLNIDLSSRSTKFRSCTSHKTLKVKSLFESTAEQRTASINGNLTSERRNNVCENFTVQKSKQNNFARETFLSYWVSEKFTTNTYRPTKRLF</sequence>
<keyword evidence="2" id="KW-1185">Reference proteome</keyword>
<gene>
    <name evidence="1" type="ORF">L798_09638</name>
</gene>
<reference evidence="1 2" key="1">
    <citation type="journal article" date="2014" name="Nat. Commun.">
        <title>Molecular traces of alternative social organization in a termite genome.</title>
        <authorList>
            <person name="Terrapon N."/>
            <person name="Li C."/>
            <person name="Robertson H.M."/>
            <person name="Ji L."/>
            <person name="Meng X."/>
            <person name="Booth W."/>
            <person name="Chen Z."/>
            <person name="Childers C.P."/>
            <person name="Glastad K.M."/>
            <person name="Gokhale K."/>
            <person name="Gowin J."/>
            <person name="Gronenberg W."/>
            <person name="Hermansen R.A."/>
            <person name="Hu H."/>
            <person name="Hunt B.G."/>
            <person name="Huylmans A.K."/>
            <person name="Khalil S.M."/>
            <person name="Mitchell R.D."/>
            <person name="Munoz-Torres M.C."/>
            <person name="Mustard J.A."/>
            <person name="Pan H."/>
            <person name="Reese J.T."/>
            <person name="Scharf M.E."/>
            <person name="Sun F."/>
            <person name="Vogel H."/>
            <person name="Xiao J."/>
            <person name="Yang W."/>
            <person name="Yang Z."/>
            <person name="Yang Z."/>
            <person name="Zhou J."/>
            <person name="Zhu J."/>
            <person name="Brent C.S."/>
            <person name="Elsik C.G."/>
            <person name="Goodisman M.A."/>
            <person name="Liberles D.A."/>
            <person name="Roe R.M."/>
            <person name="Vargo E.L."/>
            <person name="Vilcinskas A."/>
            <person name="Wang J."/>
            <person name="Bornberg-Bauer E."/>
            <person name="Korb J."/>
            <person name="Zhang G."/>
            <person name="Liebig J."/>
        </authorList>
    </citation>
    <scope>NUCLEOTIDE SEQUENCE [LARGE SCALE GENOMIC DNA]</scope>
    <source>
        <tissue evidence="1">Whole organism</tissue>
    </source>
</reference>
<accession>A0A067R0G2</accession>
<evidence type="ECO:0000313" key="2">
    <source>
        <dbReference type="Proteomes" id="UP000027135"/>
    </source>
</evidence>
<proteinExistence type="predicted"/>
<dbReference type="EMBL" id="KK852804">
    <property type="protein sequence ID" value="KDR16221.1"/>
    <property type="molecule type" value="Genomic_DNA"/>
</dbReference>
<dbReference type="Proteomes" id="UP000027135">
    <property type="component" value="Unassembled WGS sequence"/>
</dbReference>
<dbReference type="InParanoid" id="A0A067R0G2"/>
<dbReference type="AlphaFoldDB" id="A0A067R0G2"/>
<organism evidence="1 2">
    <name type="scientific">Zootermopsis nevadensis</name>
    <name type="common">Dampwood termite</name>
    <dbReference type="NCBI Taxonomy" id="136037"/>
    <lineage>
        <taxon>Eukaryota</taxon>
        <taxon>Metazoa</taxon>
        <taxon>Ecdysozoa</taxon>
        <taxon>Arthropoda</taxon>
        <taxon>Hexapoda</taxon>
        <taxon>Insecta</taxon>
        <taxon>Pterygota</taxon>
        <taxon>Neoptera</taxon>
        <taxon>Polyneoptera</taxon>
        <taxon>Dictyoptera</taxon>
        <taxon>Blattodea</taxon>
        <taxon>Blattoidea</taxon>
        <taxon>Termitoidae</taxon>
        <taxon>Termopsidae</taxon>
        <taxon>Zootermopsis</taxon>
    </lineage>
</organism>
<name>A0A067R0G2_ZOONE</name>